<gene>
    <name evidence="3" type="ORF">AOQ84DRAFT_434349</name>
</gene>
<feature type="transmembrane region" description="Helical" evidence="2">
    <location>
        <begin position="112"/>
        <end position="132"/>
    </location>
</feature>
<dbReference type="EMBL" id="KV750939">
    <property type="protein sequence ID" value="OCL02512.1"/>
    <property type="molecule type" value="Genomic_DNA"/>
</dbReference>
<keyword evidence="2" id="KW-0812">Transmembrane</keyword>
<evidence type="ECO:0000313" key="3">
    <source>
        <dbReference type="EMBL" id="OCL02512.1"/>
    </source>
</evidence>
<keyword evidence="2" id="KW-1133">Transmembrane helix</keyword>
<name>A0A8E2EPH6_9PEZI</name>
<protein>
    <submittedName>
        <fullName evidence="3">Uncharacterized protein</fullName>
    </submittedName>
</protein>
<accession>A0A8E2EPH6</accession>
<dbReference type="Proteomes" id="UP000250140">
    <property type="component" value="Unassembled WGS sequence"/>
</dbReference>
<dbReference type="AlphaFoldDB" id="A0A8E2EPH6"/>
<keyword evidence="4" id="KW-1185">Reference proteome</keyword>
<feature type="region of interest" description="Disordered" evidence="1">
    <location>
        <begin position="22"/>
        <end position="90"/>
    </location>
</feature>
<keyword evidence="2" id="KW-0472">Membrane</keyword>
<proteinExistence type="predicted"/>
<evidence type="ECO:0000313" key="4">
    <source>
        <dbReference type="Proteomes" id="UP000250140"/>
    </source>
</evidence>
<evidence type="ECO:0000256" key="1">
    <source>
        <dbReference type="SAM" id="MobiDB-lite"/>
    </source>
</evidence>
<feature type="compositionally biased region" description="Low complexity" evidence="1">
    <location>
        <begin position="25"/>
        <end position="48"/>
    </location>
</feature>
<dbReference type="OrthoDB" id="5397827at2759"/>
<sequence>MTTSSAFIPRFLLPRANHLLRPRTRLLPPTSKPLSTPVRHASSSQSSSKPLVLERPVKFNPPSHGARLPRKKPQNYGPALTEQQKHQMKTKKYPNMMPPEGSFMHWFLTNRWLHTWISLGTLFSLAFTAFAINFTQTTPYADLLPSQSDFLSHPFASASKFIEVYKMHTAYISAQTAERRKKKVEDVQKRAEYRKAHGLDKEEGFGGWTARKDEEVLGPGLRAADRVVQDGETAGENEVVDSGVYTDFEGRKRPIKKWFGIW</sequence>
<organism evidence="3 4">
    <name type="scientific">Glonium stellatum</name>
    <dbReference type="NCBI Taxonomy" id="574774"/>
    <lineage>
        <taxon>Eukaryota</taxon>
        <taxon>Fungi</taxon>
        <taxon>Dikarya</taxon>
        <taxon>Ascomycota</taxon>
        <taxon>Pezizomycotina</taxon>
        <taxon>Dothideomycetes</taxon>
        <taxon>Pleosporomycetidae</taxon>
        <taxon>Gloniales</taxon>
        <taxon>Gloniaceae</taxon>
        <taxon>Glonium</taxon>
    </lineage>
</organism>
<evidence type="ECO:0000256" key="2">
    <source>
        <dbReference type="SAM" id="Phobius"/>
    </source>
</evidence>
<reference evidence="3 4" key="1">
    <citation type="journal article" date="2016" name="Nat. Commun.">
        <title>Ectomycorrhizal ecology is imprinted in the genome of the dominant symbiotic fungus Cenococcum geophilum.</title>
        <authorList>
            <consortium name="DOE Joint Genome Institute"/>
            <person name="Peter M."/>
            <person name="Kohler A."/>
            <person name="Ohm R.A."/>
            <person name="Kuo A."/>
            <person name="Krutzmann J."/>
            <person name="Morin E."/>
            <person name="Arend M."/>
            <person name="Barry K.W."/>
            <person name="Binder M."/>
            <person name="Choi C."/>
            <person name="Clum A."/>
            <person name="Copeland A."/>
            <person name="Grisel N."/>
            <person name="Haridas S."/>
            <person name="Kipfer T."/>
            <person name="LaButti K."/>
            <person name="Lindquist E."/>
            <person name="Lipzen A."/>
            <person name="Maire R."/>
            <person name="Meier B."/>
            <person name="Mihaltcheva S."/>
            <person name="Molinier V."/>
            <person name="Murat C."/>
            <person name="Poggeler S."/>
            <person name="Quandt C.A."/>
            <person name="Sperisen C."/>
            <person name="Tritt A."/>
            <person name="Tisserant E."/>
            <person name="Crous P.W."/>
            <person name="Henrissat B."/>
            <person name="Nehls U."/>
            <person name="Egli S."/>
            <person name="Spatafora J.W."/>
            <person name="Grigoriev I.V."/>
            <person name="Martin F.M."/>
        </authorList>
    </citation>
    <scope>NUCLEOTIDE SEQUENCE [LARGE SCALE GENOMIC DNA]</scope>
    <source>
        <strain evidence="3 4">CBS 207.34</strain>
    </source>
</reference>